<gene>
    <name evidence="1" type="ORF">BSTOLATCC_MIC65137</name>
</gene>
<name>A0AAU9KET8_9CILI</name>
<evidence type="ECO:0000313" key="1">
    <source>
        <dbReference type="EMBL" id="CAG9335817.1"/>
    </source>
</evidence>
<dbReference type="EMBL" id="CAJZBQ010000063">
    <property type="protein sequence ID" value="CAG9335817.1"/>
    <property type="molecule type" value="Genomic_DNA"/>
</dbReference>
<protein>
    <submittedName>
        <fullName evidence="1">Uncharacterized protein</fullName>
    </submittedName>
</protein>
<proteinExistence type="predicted"/>
<organism evidence="1 2">
    <name type="scientific">Blepharisma stoltei</name>
    <dbReference type="NCBI Taxonomy" id="1481888"/>
    <lineage>
        <taxon>Eukaryota</taxon>
        <taxon>Sar</taxon>
        <taxon>Alveolata</taxon>
        <taxon>Ciliophora</taxon>
        <taxon>Postciliodesmatophora</taxon>
        <taxon>Heterotrichea</taxon>
        <taxon>Heterotrichida</taxon>
        <taxon>Blepharismidae</taxon>
        <taxon>Blepharisma</taxon>
    </lineage>
</organism>
<evidence type="ECO:0000313" key="2">
    <source>
        <dbReference type="Proteomes" id="UP001162131"/>
    </source>
</evidence>
<accession>A0AAU9KET8</accession>
<dbReference type="Proteomes" id="UP001162131">
    <property type="component" value="Unassembled WGS sequence"/>
</dbReference>
<reference evidence="1" key="1">
    <citation type="submission" date="2021-09" db="EMBL/GenBank/DDBJ databases">
        <authorList>
            <consortium name="AG Swart"/>
            <person name="Singh M."/>
            <person name="Singh A."/>
            <person name="Seah K."/>
            <person name="Emmerich C."/>
        </authorList>
    </citation>
    <scope>NUCLEOTIDE SEQUENCE</scope>
    <source>
        <strain evidence="1">ATCC30299</strain>
    </source>
</reference>
<sequence>MIFNSNQNTFIKDYLLDFSNSFKNVIIEPNSNINDIVGRIAVPLGSTMYYIFGDEAHSSSIQQALIE</sequence>
<comment type="caution">
    <text evidence="1">The sequence shown here is derived from an EMBL/GenBank/DDBJ whole genome shotgun (WGS) entry which is preliminary data.</text>
</comment>
<keyword evidence="2" id="KW-1185">Reference proteome</keyword>
<dbReference type="AlphaFoldDB" id="A0AAU9KET8"/>